<organism evidence="8 9">
    <name type="scientific">Ziziphus jujuba</name>
    <name type="common">Chinese jujube</name>
    <name type="synonym">Ziziphus sativa</name>
    <dbReference type="NCBI Taxonomy" id="326968"/>
    <lineage>
        <taxon>Eukaryota</taxon>
        <taxon>Viridiplantae</taxon>
        <taxon>Streptophyta</taxon>
        <taxon>Embryophyta</taxon>
        <taxon>Tracheophyta</taxon>
        <taxon>Spermatophyta</taxon>
        <taxon>Magnoliopsida</taxon>
        <taxon>eudicotyledons</taxon>
        <taxon>Gunneridae</taxon>
        <taxon>Pentapetalae</taxon>
        <taxon>rosids</taxon>
        <taxon>fabids</taxon>
        <taxon>Rosales</taxon>
        <taxon>Rhamnaceae</taxon>
        <taxon>Paliureae</taxon>
        <taxon>Ziziphus</taxon>
    </lineage>
</organism>
<evidence type="ECO:0000313" key="8">
    <source>
        <dbReference type="Proteomes" id="UP001652623"/>
    </source>
</evidence>
<dbReference type="InterPro" id="IPR036389">
    <property type="entry name" value="RNase_III_sf"/>
</dbReference>
<dbReference type="SUPFAM" id="SSF69065">
    <property type="entry name" value="RNase III domain-like"/>
    <property type="match status" value="1"/>
</dbReference>
<feature type="compositionally biased region" description="Acidic residues" evidence="4">
    <location>
        <begin position="255"/>
        <end position="268"/>
    </location>
</feature>
<dbReference type="RefSeq" id="XP_048336137.2">
    <property type="nucleotide sequence ID" value="XM_048480180.2"/>
</dbReference>
<keyword evidence="8" id="KW-1185">Reference proteome</keyword>
<dbReference type="PROSITE" id="PS50137">
    <property type="entry name" value="DS_RBD"/>
    <property type="match status" value="1"/>
</dbReference>
<feature type="domain" description="DRBM" evidence="6">
    <location>
        <begin position="179"/>
        <end position="246"/>
    </location>
</feature>
<dbReference type="PROSITE" id="PS50142">
    <property type="entry name" value="RNASE_3_2"/>
    <property type="match status" value="1"/>
</dbReference>
<dbReference type="PANTHER" id="PTHR14950">
    <property type="entry name" value="DICER-RELATED"/>
    <property type="match status" value="1"/>
</dbReference>
<gene>
    <name evidence="9" type="primary">LOC107421545</name>
</gene>
<dbReference type="SMART" id="SM00535">
    <property type="entry name" value="RIBOc"/>
    <property type="match status" value="1"/>
</dbReference>
<sequence>MAIDIKSVEKIIGYEFKNTKYLEEALTHPSMGTTGSPSYQRLEFLGDAVIGLAVSKHFFLAKSHLSPGQLTSLRSANVSNHKLARVAARLGLYHHVQGTNIRNSLKQADKFEKEVREEEEEWLVYGGAKGPKFLADIVESIAAAIYVDLDFNMQKLCPILEKSLLKPMLTLKDLGKHPQPIIELYELCQKQGKQIEIECESERDGYKNHCIASVYIDEKLFVSESSELKKNARFNAASAALSKLRPKWETPANDGDGDYETEGEDEEELHDHGLHDQKKKWTKTIYGLILLAILFAFIGNVVKD</sequence>
<keyword evidence="5" id="KW-0812">Transmembrane</keyword>
<dbReference type="Proteomes" id="UP001652623">
    <property type="component" value="Chromosome 9"/>
</dbReference>
<reference evidence="9" key="1">
    <citation type="submission" date="2025-08" db="UniProtKB">
        <authorList>
            <consortium name="RefSeq"/>
        </authorList>
    </citation>
    <scope>IDENTIFICATION</scope>
    <source>
        <tissue evidence="9">Seedling</tissue>
    </source>
</reference>
<evidence type="ECO:0000313" key="9">
    <source>
        <dbReference type="RefSeq" id="XP_048336137.2"/>
    </source>
</evidence>
<dbReference type="PANTHER" id="PTHR14950:SF49">
    <property type="entry name" value="RIBONUCLEASE 3-LIKE PROTEIN 2-RELATED"/>
    <property type="match status" value="1"/>
</dbReference>
<evidence type="ECO:0000256" key="5">
    <source>
        <dbReference type="SAM" id="Phobius"/>
    </source>
</evidence>
<dbReference type="InterPro" id="IPR000999">
    <property type="entry name" value="RNase_III_dom"/>
</dbReference>
<evidence type="ECO:0000256" key="3">
    <source>
        <dbReference type="PROSITE-ProRule" id="PRU00266"/>
    </source>
</evidence>
<accession>A0ABM3IVG3</accession>
<feature type="region of interest" description="Disordered" evidence="4">
    <location>
        <begin position="247"/>
        <end position="274"/>
    </location>
</feature>
<feature type="transmembrane region" description="Helical" evidence="5">
    <location>
        <begin position="284"/>
        <end position="302"/>
    </location>
</feature>
<dbReference type="Pfam" id="PF00636">
    <property type="entry name" value="Ribonuclease_3"/>
    <property type="match status" value="1"/>
</dbReference>
<dbReference type="Gene3D" id="3.30.160.20">
    <property type="match status" value="1"/>
</dbReference>
<dbReference type="PROSITE" id="PS00517">
    <property type="entry name" value="RNASE_3_1"/>
    <property type="match status" value="1"/>
</dbReference>
<dbReference type="SUPFAM" id="SSF54768">
    <property type="entry name" value="dsRNA-binding domain-like"/>
    <property type="match status" value="1"/>
</dbReference>
<dbReference type="Gene3D" id="1.10.1520.10">
    <property type="entry name" value="Ribonuclease III domain"/>
    <property type="match status" value="1"/>
</dbReference>
<evidence type="ECO:0000259" key="7">
    <source>
        <dbReference type="PROSITE" id="PS50142"/>
    </source>
</evidence>
<name>A0ABM3IVG3_ZIZJJ</name>
<feature type="domain" description="RNase III" evidence="7">
    <location>
        <begin position="5"/>
        <end position="150"/>
    </location>
</feature>
<evidence type="ECO:0000256" key="1">
    <source>
        <dbReference type="ARBA" id="ARBA00022801"/>
    </source>
</evidence>
<protein>
    <submittedName>
        <fullName evidence="9">Ribonuclease 3-like protein 2 isoform X1</fullName>
    </submittedName>
</protein>
<keyword evidence="5" id="KW-1133">Transmembrane helix</keyword>
<keyword evidence="1" id="KW-0378">Hydrolase</keyword>
<keyword evidence="5" id="KW-0472">Membrane</keyword>
<evidence type="ECO:0000256" key="4">
    <source>
        <dbReference type="SAM" id="MobiDB-lite"/>
    </source>
</evidence>
<dbReference type="GeneID" id="107421545"/>
<evidence type="ECO:0000259" key="6">
    <source>
        <dbReference type="PROSITE" id="PS50137"/>
    </source>
</evidence>
<keyword evidence="2 3" id="KW-0694">RNA-binding</keyword>
<dbReference type="Pfam" id="PF00035">
    <property type="entry name" value="dsrm"/>
    <property type="match status" value="1"/>
</dbReference>
<evidence type="ECO:0000256" key="2">
    <source>
        <dbReference type="ARBA" id="ARBA00022884"/>
    </source>
</evidence>
<dbReference type="CDD" id="cd00593">
    <property type="entry name" value="RIBOc"/>
    <property type="match status" value="1"/>
</dbReference>
<dbReference type="InterPro" id="IPR014720">
    <property type="entry name" value="dsRBD_dom"/>
</dbReference>
<proteinExistence type="predicted"/>